<comment type="function">
    <text evidence="2">Removes the formyl group from the N-terminal Met of newly synthesized proteins. Requires at least a dipeptide for an efficient rate of reaction. N-terminal L-methionine is a prerequisite for activity but the enzyme has broad specificity at other positions.</text>
</comment>
<dbReference type="GO" id="GO:0046872">
    <property type="term" value="F:metal ion binding"/>
    <property type="evidence" value="ECO:0007669"/>
    <property type="project" value="UniProtKB-KW"/>
</dbReference>
<dbReference type="GO" id="GO:0042586">
    <property type="term" value="F:peptide deformylase activity"/>
    <property type="evidence" value="ECO:0007669"/>
    <property type="project" value="UniProtKB-UniRule"/>
</dbReference>
<comment type="cofactor">
    <cofactor evidence="2">
        <name>Fe(2+)</name>
        <dbReference type="ChEBI" id="CHEBI:29033"/>
    </cofactor>
    <text evidence="2">Binds 1 Fe(2+) ion.</text>
</comment>
<keyword evidence="2" id="KW-0648">Protein biosynthesis</keyword>
<dbReference type="PANTHER" id="PTHR10458">
    <property type="entry name" value="PEPTIDE DEFORMYLASE"/>
    <property type="match status" value="1"/>
</dbReference>
<dbReference type="SUPFAM" id="SSF56420">
    <property type="entry name" value="Peptide deformylase"/>
    <property type="match status" value="1"/>
</dbReference>
<keyword evidence="2 3" id="KW-0378">Hydrolase</keyword>
<organism evidence="3 4">
    <name type="scientific">Aerophobetes bacterium</name>
    <dbReference type="NCBI Taxonomy" id="2030807"/>
    <lineage>
        <taxon>Bacteria</taxon>
        <taxon>Candidatus Aerophobota</taxon>
    </lineage>
</organism>
<gene>
    <name evidence="2 3" type="primary">def</name>
    <name evidence="3" type="ORF">DRJ00_02060</name>
</gene>
<name>A0A497E583_UNCAE</name>
<dbReference type="PANTHER" id="PTHR10458:SF22">
    <property type="entry name" value="PEPTIDE DEFORMYLASE"/>
    <property type="match status" value="1"/>
</dbReference>
<dbReference type="NCBIfam" id="NF001159">
    <property type="entry name" value="PRK00150.1-3"/>
    <property type="match status" value="1"/>
</dbReference>
<dbReference type="GO" id="GO:0006412">
    <property type="term" value="P:translation"/>
    <property type="evidence" value="ECO:0007669"/>
    <property type="project" value="UniProtKB-UniRule"/>
</dbReference>
<comment type="catalytic activity">
    <reaction evidence="2">
        <text>N-terminal N-formyl-L-methionyl-[peptide] + H2O = N-terminal L-methionyl-[peptide] + formate</text>
        <dbReference type="Rhea" id="RHEA:24420"/>
        <dbReference type="Rhea" id="RHEA-COMP:10639"/>
        <dbReference type="Rhea" id="RHEA-COMP:10640"/>
        <dbReference type="ChEBI" id="CHEBI:15377"/>
        <dbReference type="ChEBI" id="CHEBI:15740"/>
        <dbReference type="ChEBI" id="CHEBI:49298"/>
        <dbReference type="ChEBI" id="CHEBI:64731"/>
        <dbReference type="EC" id="3.5.1.88"/>
    </reaction>
</comment>
<dbReference type="InterPro" id="IPR036821">
    <property type="entry name" value="Peptide_deformylase_sf"/>
</dbReference>
<dbReference type="EC" id="3.5.1.88" evidence="2"/>
<proteinExistence type="inferred from homology"/>
<evidence type="ECO:0000256" key="2">
    <source>
        <dbReference type="HAMAP-Rule" id="MF_00163"/>
    </source>
</evidence>
<dbReference type="HAMAP" id="MF_00163">
    <property type="entry name" value="Pep_deformylase"/>
    <property type="match status" value="1"/>
</dbReference>
<feature type="binding site" evidence="2">
    <location>
        <position position="88"/>
    </location>
    <ligand>
        <name>Fe cation</name>
        <dbReference type="ChEBI" id="CHEBI:24875"/>
    </ligand>
</feature>
<feature type="binding site" evidence="2">
    <location>
        <position position="134"/>
    </location>
    <ligand>
        <name>Fe cation</name>
        <dbReference type="ChEBI" id="CHEBI:24875"/>
    </ligand>
</feature>
<comment type="caution">
    <text evidence="3">The sequence shown here is derived from an EMBL/GenBank/DDBJ whole genome shotgun (WGS) entry which is preliminary data.</text>
</comment>
<reference evidence="3 4" key="1">
    <citation type="submission" date="2018-06" db="EMBL/GenBank/DDBJ databases">
        <title>Extensive metabolic versatility and redundancy in microbially diverse, dynamic hydrothermal sediments.</title>
        <authorList>
            <person name="Dombrowski N."/>
            <person name="Teske A."/>
            <person name="Baker B.J."/>
        </authorList>
    </citation>
    <scope>NUCLEOTIDE SEQUENCE [LARGE SCALE GENOMIC DNA]</scope>
    <source>
        <strain evidence="3">B47_G16</strain>
    </source>
</reference>
<feature type="active site" evidence="2">
    <location>
        <position position="131"/>
    </location>
</feature>
<evidence type="ECO:0000313" key="4">
    <source>
        <dbReference type="Proteomes" id="UP000279422"/>
    </source>
</evidence>
<dbReference type="EMBL" id="QMPZ01000013">
    <property type="protein sequence ID" value="RLE10264.1"/>
    <property type="molecule type" value="Genomic_DNA"/>
</dbReference>
<evidence type="ECO:0000256" key="1">
    <source>
        <dbReference type="ARBA" id="ARBA00010759"/>
    </source>
</evidence>
<dbReference type="CDD" id="cd00487">
    <property type="entry name" value="Pep_deformylase"/>
    <property type="match status" value="1"/>
</dbReference>
<dbReference type="NCBIfam" id="TIGR00079">
    <property type="entry name" value="pept_deformyl"/>
    <property type="match status" value="1"/>
</dbReference>
<keyword evidence="2" id="KW-0408">Iron</keyword>
<dbReference type="InterPro" id="IPR023635">
    <property type="entry name" value="Peptide_deformylase"/>
</dbReference>
<dbReference type="Gene3D" id="3.90.45.10">
    <property type="entry name" value="Peptide deformylase"/>
    <property type="match status" value="1"/>
</dbReference>
<sequence>MSNLRLRKYGDPILRKKARWVEKIGSEERDLLSHMAKIMHENNGIGLAAPQIGVDKRIVIVDTEGELLKLINPQILEMEGEEWLSEGCLSLPEIFVPVNRAKKIKIEALNEDKKLISFTIEGFSARVIQHEVDHLNGVLIIDYATEERKRRMKRSLEEIANHTRMLLEMEKRRGEKMYFK</sequence>
<comment type="similarity">
    <text evidence="1 2">Belongs to the polypeptide deformylase family.</text>
</comment>
<dbReference type="PIRSF" id="PIRSF004749">
    <property type="entry name" value="Pep_def"/>
    <property type="match status" value="1"/>
</dbReference>
<feature type="binding site" evidence="2">
    <location>
        <position position="130"/>
    </location>
    <ligand>
        <name>Fe cation</name>
        <dbReference type="ChEBI" id="CHEBI:24875"/>
    </ligand>
</feature>
<keyword evidence="2" id="KW-0479">Metal-binding</keyword>
<protein>
    <recommendedName>
        <fullName evidence="2">Peptide deformylase</fullName>
        <shortName evidence="2">PDF</shortName>
        <ecNumber evidence="2">3.5.1.88</ecNumber>
    </recommendedName>
    <alternativeName>
        <fullName evidence="2">Polypeptide deformylase</fullName>
    </alternativeName>
</protein>
<dbReference type="Pfam" id="PF01327">
    <property type="entry name" value="Pep_deformylase"/>
    <property type="match status" value="1"/>
</dbReference>
<accession>A0A497E583</accession>
<evidence type="ECO:0000313" key="3">
    <source>
        <dbReference type="EMBL" id="RLE10264.1"/>
    </source>
</evidence>
<dbReference type="AlphaFoldDB" id="A0A497E583"/>
<dbReference type="Proteomes" id="UP000279422">
    <property type="component" value="Unassembled WGS sequence"/>
</dbReference>
<dbReference type="PRINTS" id="PR01576">
    <property type="entry name" value="PDEFORMYLASE"/>
</dbReference>